<gene>
    <name evidence="2" type="ORF">ACFFUT_12445</name>
</gene>
<protein>
    <submittedName>
        <fullName evidence="2">Uncharacterized protein</fullName>
    </submittedName>
</protein>
<organism evidence="2 3">
    <name type="scientific">Pseudohalocynthiibacter aestuariivivens</name>
    <dbReference type="NCBI Taxonomy" id="1591409"/>
    <lineage>
        <taxon>Bacteria</taxon>
        <taxon>Pseudomonadati</taxon>
        <taxon>Pseudomonadota</taxon>
        <taxon>Alphaproteobacteria</taxon>
        <taxon>Rhodobacterales</taxon>
        <taxon>Paracoccaceae</taxon>
        <taxon>Pseudohalocynthiibacter</taxon>
    </lineage>
</organism>
<evidence type="ECO:0000256" key="1">
    <source>
        <dbReference type="SAM" id="Phobius"/>
    </source>
</evidence>
<name>A0ABV5JGK8_9RHOB</name>
<sequence length="63" mass="7000">MTSPQQTLNTHRILREQLYDLAAKGAILALVCTFVLFGARCIAKGVNNAIIDSIRIEEVAKWN</sequence>
<accession>A0ABV5JGK8</accession>
<reference evidence="2 3" key="1">
    <citation type="submission" date="2024-09" db="EMBL/GenBank/DDBJ databases">
        <authorList>
            <person name="Sun Q."/>
            <person name="Mori K."/>
        </authorList>
    </citation>
    <scope>NUCLEOTIDE SEQUENCE [LARGE SCALE GENOMIC DNA]</scope>
    <source>
        <strain evidence="2 3">CECT 8726</strain>
    </source>
</reference>
<keyword evidence="3" id="KW-1185">Reference proteome</keyword>
<proteinExistence type="predicted"/>
<dbReference type="RefSeq" id="WP_213891378.1">
    <property type="nucleotide sequence ID" value="NZ_JAGFNU010000025.1"/>
</dbReference>
<keyword evidence="1" id="KW-0812">Transmembrane</keyword>
<keyword evidence="1" id="KW-0472">Membrane</keyword>
<comment type="caution">
    <text evidence="2">The sequence shown here is derived from an EMBL/GenBank/DDBJ whole genome shotgun (WGS) entry which is preliminary data.</text>
</comment>
<feature type="transmembrane region" description="Helical" evidence="1">
    <location>
        <begin position="21"/>
        <end position="39"/>
    </location>
</feature>
<dbReference type="EMBL" id="JBHMEA010000040">
    <property type="protein sequence ID" value="MFB9232596.1"/>
    <property type="molecule type" value="Genomic_DNA"/>
</dbReference>
<dbReference type="Proteomes" id="UP001589683">
    <property type="component" value="Unassembled WGS sequence"/>
</dbReference>
<evidence type="ECO:0000313" key="2">
    <source>
        <dbReference type="EMBL" id="MFB9232596.1"/>
    </source>
</evidence>
<evidence type="ECO:0000313" key="3">
    <source>
        <dbReference type="Proteomes" id="UP001589683"/>
    </source>
</evidence>
<keyword evidence="1" id="KW-1133">Transmembrane helix</keyword>